<evidence type="ECO:0000256" key="1">
    <source>
        <dbReference type="ARBA" id="ARBA00022737"/>
    </source>
</evidence>
<evidence type="ECO:0000313" key="6">
    <source>
        <dbReference type="EnsemblMetazoa" id="XP_011402676.1"/>
    </source>
</evidence>
<dbReference type="InterPro" id="IPR036770">
    <property type="entry name" value="Ankyrin_rpt-contain_sf"/>
</dbReference>
<proteinExistence type="predicted"/>
<dbReference type="KEGG" id="aqu:105312045"/>
<dbReference type="KEGG" id="aqu:105314211"/>
<dbReference type="InterPro" id="IPR002110">
    <property type="entry name" value="Ankyrin_rpt"/>
</dbReference>
<feature type="repeat" description="ANK" evidence="3">
    <location>
        <begin position="72"/>
        <end position="104"/>
    </location>
</feature>
<accession>A0A1X7VBA0</accession>
<dbReference type="EnsemblMetazoa" id="Aqu2.1.37301_001">
    <property type="protein sequence ID" value="Aqu2.1.37301_001"/>
    <property type="gene ID" value="Aqu2.1.37301"/>
</dbReference>
<dbReference type="Pfam" id="PF12796">
    <property type="entry name" value="Ank_2"/>
    <property type="match status" value="1"/>
</dbReference>
<dbReference type="EnsemblMetazoa" id="XM_011408246.1">
    <property type="protein sequence ID" value="XP_011406548.1"/>
    <property type="gene ID" value="LOC105314211"/>
</dbReference>
<keyword evidence="7" id="KW-1185">Reference proteome</keyword>
<dbReference type="EnsemblMetazoa" id="Aqu2.1.20122_001">
    <property type="protein sequence ID" value="Aqu2.1.20122_001"/>
    <property type="gene ID" value="Aqu2.1.20122"/>
</dbReference>
<dbReference type="STRING" id="400682.A0A1X7VBA0"/>
<dbReference type="EnsemblMetazoa" id="XM_011404374.1">
    <property type="protein sequence ID" value="XP_011402676.1"/>
    <property type="gene ID" value="LOC105312045"/>
</dbReference>
<feature type="compositionally biased region" description="Basic and acidic residues" evidence="4">
    <location>
        <begin position="1"/>
        <end position="11"/>
    </location>
</feature>
<feature type="repeat" description="ANK" evidence="3">
    <location>
        <begin position="148"/>
        <end position="180"/>
    </location>
</feature>
<dbReference type="Pfam" id="PF00023">
    <property type="entry name" value="Ank"/>
    <property type="match status" value="1"/>
</dbReference>
<evidence type="ECO:0000256" key="3">
    <source>
        <dbReference type="PROSITE-ProRule" id="PRU00023"/>
    </source>
</evidence>
<protein>
    <submittedName>
        <fullName evidence="5">Uncharacterized protein</fullName>
    </submittedName>
</protein>
<dbReference type="OrthoDB" id="10258888at2759"/>
<evidence type="ECO:0000256" key="4">
    <source>
        <dbReference type="SAM" id="MobiDB-lite"/>
    </source>
</evidence>
<dbReference type="PROSITE" id="PS50088">
    <property type="entry name" value="ANK_REPEAT"/>
    <property type="match status" value="2"/>
</dbReference>
<feature type="region of interest" description="Disordered" evidence="4">
    <location>
        <begin position="1"/>
        <end position="40"/>
    </location>
</feature>
<organism evidence="5">
    <name type="scientific">Amphimedon queenslandica</name>
    <name type="common">Sponge</name>
    <dbReference type="NCBI Taxonomy" id="400682"/>
    <lineage>
        <taxon>Eukaryota</taxon>
        <taxon>Metazoa</taxon>
        <taxon>Porifera</taxon>
        <taxon>Demospongiae</taxon>
        <taxon>Heteroscleromorpha</taxon>
        <taxon>Haplosclerida</taxon>
        <taxon>Niphatidae</taxon>
        <taxon>Amphimedon</taxon>
    </lineage>
</organism>
<dbReference type="eggNOG" id="KOG4177">
    <property type="taxonomic scope" value="Eukaryota"/>
</dbReference>
<dbReference type="SUPFAM" id="SSF48403">
    <property type="entry name" value="Ankyrin repeat"/>
    <property type="match status" value="1"/>
</dbReference>
<keyword evidence="1" id="KW-0677">Repeat</keyword>
<sequence length="216" mass="24054">MSLRRWKESRKSLKAMTRKGSLARSPRQPEPPSMETESRREELFGAVVKGDEEMVARLLENRLVDVNTTDSNHLTALHYAAMHARPNLIRLLIQHGADVDAYDTKGGFAPIHWVVINSHPGMSEEERVDECLVELVKGGCNVNSKDFNQATPLHFAARTDNKAVVDSLMRLGADPNDTDMLGRTCASVAKSAETKILIIKLADLRARAIYHVLDTL</sequence>
<dbReference type="SMART" id="SM00248">
    <property type="entry name" value="ANK"/>
    <property type="match status" value="4"/>
</dbReference>
<gene>
    <name evidence="5" type="primary">105312045</name>
    <name evidence="6" type="synonym">105314211</name>
</gene>
<dbReference type="PANTHER" id="PTHR24171">
    <property type="entry name" value="ANKYRIN REPEAT DOMAIN-CONTAINING PROTEIN 39-RELATED"/>
    <property type="match status" value="1"/>
</dbReference>
<evidence type="ECO:0000313" key="5">
    <source>
        <dbReference type="EnsemblMetazoa" id="Aqu2.1.37301_001"/>
    </source>
</evidence>
<evidence type="ECO:0000313" key="7">
    <source>
        <dbReference type="Proteomes" id="UP000007879"/>
    </source>
</evidence>
<reference evidence="5" key="2">
    <citation type="submission" date="2017-05" db="UniProtKB">
        <authorList>
            <consortium name="EnsemblMetazoa"/>
        </authorList>
    </citation>
    <scope>IDENTIFICATION</scope>
</reference>
<keyword evidence="2 3" id="KW-0040">ANK repeat</keyword>
<reference evidence="7" key="1">
    <citation type="journal article" date="2010" name="Nature">
        <title>The Amphimedon queenslandica genome and the evolution of animal complexity.</title>
        <authorList>
            <person name="Srivastava M."/>
            <person name="Simakov O."/>
            <person name="Chapman J."/>
            <person name="Fahey B."/>
            <person name="Gauthier M.E."/>
            <person name="Mitros T."/>
            <person name="Richards G.S."/>
            <person name="Conaco C."/>
            <person name="Dacre M."/>
            <person name="Hellsten U."/>
            <person name="Larroux C."/>
            <person name="Putnam N.H."/>
            <person name="Stanke M."/>
            <person name="Adamska M."/>
            <person name="Darling A."/>
            <person name="Degnan S.M."/>
            <person name="Oakley T.H."/>
            <person name="Plachetzki D.C."/>
            <person name="Zhai Y."/>
            <person name="Adamski M."/>
            <person name="Calcino A."/>
            <person name="Cummins S.F."/>
            <person name="Goodstein D.M."/>
            <person name="Harris C."/>
            <person name="Jackson D.J."/>
            <person name="Leys S.P."/>
            <person name="Shu S."/>
            <person name="Woodcroft B.J."/>
            <person name="Vervoort M."/>
            <person name="Kosik K.S."/>
            <person name="Manning G."/>
            <person name="Degnan B.M."/>
            <person name="Rokhsar D.S."/>
        </authorList>
    </citation>
    <scope>NUCLEOTIDE SEQUENCE [LARGE SCALE GENOMIC DNA]</scope>
</reference>
<dbReference type="Gene3D" id="1.25.40.20">
    <property type="entry name" value="Ankyrin repeat-containing domain"/>
    <property type="match status" value="1"/>
</dbReference>
<dbReference type="PROSITE" id="PS50297">
    <property type="entry name" value="ANK_REP_REGION"/>
    <property type="match status" value="2"/>
</dbReference>
<name>A0A1X7VBA0_AMPQE</name>
<dbReference type="Proteomes" id="UP000007879">
    <property type="component" value="Unassembled WGS sequence"/>
</dbReference>
<evidence type="ECO:0000256" key="2">
    <source>
        <dbReference type="ARBA" id="ARBA00023043"/>
    </source>
</evidence>
<dbReference type="AlphaFoldDB" id="A0A1X7VBA0"/>